<evidence type="ECO:0000313" key="1">
    <source>
        <dbReference type="EMBL" id="PEM66274.1"/>
    </source>
</evidence>
<gene>
    <name evidence="1" type="ORF">CN613_23135</name>
</gene>
<comment type="caution">
    <text evidence="1">The sequence shown here is derived from an EMBL/GenBank/DDBJ whole genome shotgun (WGS) entry which is preliminary data.</text>
</comment>
<reference evidence="1 2" key="1">
    <citation type="submission" date="2017-09" db="EMBL/GenBank/DDBJ databases">
        <title>Large-scale bioinformatics analysis of Bacillus genomes uncovers conserved roles of natural products in bacterial physiology.</title>
        <authorList>
            <consortium name="Agbiome Team Llc"/>
            <person name="Bleich R.M."/>
            <person name="Grubbs K.J."/>
            <person name="Santa Maria K.C."/>
            <person name="Allen S.E."/>
            <person name="Farag S."/>
            <person name="Shank E.A."/>
            <person name="Bowers A."/>
        </authorList>
    </citation>
    <scope>NUCLEOTIDE SEQUENCE [LARGE SCALE GENOMIC DNA]</scope>
    <source>
        <strain evidence="1 2">AFS009893</strain>
    </source>
</reference>
<dbReference type="AlphaFoldDB" id="A0A2C3WW21"/>
<proteinExistence type="predicted"/>
<dbReference type="RefSeq" id="WP_097849460.1">
    <property type="nucleotide sequence ID" value="NZ_NUDP01000096.1"/>
</dbReference>
<protein>
    <submittedName>
        <fullName evidence="1">Recombinase RecB</fullName>
    </submittedName>
</protein>
<evidence type="ECO:0000313" key="2">
    <source>
        <dbReference type="Proteomes" id="UP000219775"/>
    </source>
</evidence>
<dbReference type="GO" id="GO:0003676">
    <property type="term" value="F:nucleic acid binding"/>
    <property type="evidence" value="ECO:0007669"/>
    <property type="project" value="InterPro"/>
</dbReference>
<name>A0A2C3WW21_9BACI</name>
<dbReference type="EMBL" id="NUDP01000096">
    <property type="protein sequence ID" value="PEM66274.1"/>
    <property type="molecule type" value="Genomic_DNA"/>
</dbReference>
<accession>A0A2C3WW21</accession>
<dbReference type="Proteomes" id="UP000219775">
    <property type="component" value="Unassembled WGS sequence"/>
</dbReference>
<dbReference type="InterPro" id="IPR011856">
    <property type="entry name" value="tRNA_endonuc-like_dom_sf"/>
</dbReference>
<organism evidence="1 2">
    <name type="scientific">Bacillus pseudomycoides</name>
    <dbReference type="NCBI Taxonomy" id="64104"/>
    <lineage>
        <taxon>Bacteria</taxon>
        <taxon>Bacillati</taxon>
        <taxon>Bacillota</taxon>
        <taxon>Bacilli</taxon>
        <taxon>Bacillales</taxon>
        <taxon>Bacillaceae</taxon>
        <taxon>Bacillus</taxon>
        <taxon>Bacillus cereus group</taxon>
    </lineage>
</organism>
<sequence>MPIEVSIWKVNDDVKKVDYSPIESEKKLEAILEKDLSILSDDLLLIGRQIRTNYGNFIDMLAIDPEGNLSIIELKRNRTPREVVAQVLDYASWVQNLSHKQILSIFEDKQGALLAEAFANKFDIDLPDKLNESHQLIIVSAQLDTETERIINYLSNKYGLPINAVFFRYFKEDNQEFITRSWLLDPNVIEERTSNTKSESKKEVWNEQDFVVNFEDGEYRSWEDAIKYGFISAGNGKWYSRTLNQLFVGARVFCMIPKSGYVGVGKVIQGVKPIQDATIKIGNEHKKLTDLSLRAPEMLHDLDDNELCEHVVLIEWIKCIPKEGAFWIKGLKANQNSAYKLRSQYTIEKVLEHFEIEED</sequence>
<dbReference type="Gene3D" id="3.40.1350.10">
    <property type="match status" value="1"/>
</dbReference>